<dbReference type="Proteomes" id="UP000010878">
    <property type="component" value="Chromosome"/>
</dbReference>
<gene>
    <name evidence="1" type="ORF">Natoc_2302</name>
</gene>
<dbReference type="eggNOG" id="arCOG10778">
    <property type="taxonomic scope" value="Archaea"/>
</dbReference>
<organism evidence="1 2">
    <name type="scientific">Natronococcus occultus SP4</name>
    <dbReference type="NCBI Taxonomy" id="694430"/>
    <lineage>
        <taxon>Archaea</taxon>
        <taxon>Methanobacteriati</taxon>
        <taxon>Methanobacteriota</taxon>
        <taxon>Stenosarchaea group</taxon>
        <taxon>Halobacteria</taxon>
        <taxon>Halobacteriales</taxon>
        <taxon>Natrialbaceae</taxon>
        <taxon>Natronococcus</taxon>
    </lineage>
</organism>
<name>L0K1T2_9EURY</name>
<keyword evidence="2" id="KW-1185">Reference proteome</keyword>
<sequence length="143" mass="15679">MMFRGKGMALSLLAVGTAAAAGYVLQSDRSRTETGRSKANLGAKIVGEVPDGATVIDASARRLAEIPGARRALERAVRNDAREEWEHVTLERDGAWSVVDTIRDSLPYYEADRGEYNGVYVEHDGRIVVLDAIGWARLEEPIH</sequence>
<protein>
    <submittedName>
        <fullName evidence="1">Uncharacterized protein</fullName>
    </submittedName>
</protein>
<dbReference type="GeneID" id="14403986"/>
<dbReference type="KEGG" id="nou:Natoc_2302"/>
<dbReference type="AlphaFoldDB" id="L0K1T2"/>
<reference evidence="1 2" key="1">
    <citation type="submission" date="2012-11" db="EMBL/GenBank/DDBJ databases">
        <title>FINISHED of Natronococcus occultus SP4, DSM 3396.</title>
        <authorList>
            <consortium name="DOE Joint Genome Institute"/>
            <person name="Eisen J."/>
            <person name="Huntemann M."/>
            <person name="Wei C.-L."/>
            <person name="Han J."/>
            <person name="Detter J.C."/>
            <person name="Han C."/>
            <person name="Tapia R."/>
            <person name="Chen A."/>
            <person name="Kyrpides N."/>
            <person name="Mavromatis K."/>
            <person name="Markowitz V."/>
            <person name="Szeto E."/>
            <person name="Ivanova N."/>
            <person name="Mikhailova N."/>
            <person name="Ovchinnikova G."/>
            <person name="Pagani I."/>
            <person name="Pati A."/>
            <person name="Goodwin L."/>
            <person name="Nordberg H.P."/>
            <person name="Cantor M.N."/>
            <person name="Hua S.X."/>
            <person name="Woyke T."/>
            <person name="Eisen J."/>
            <person name="Klenk H.-P."/>
            <person name="Klenk H.-P."/>
        </authorList>
    </citation>
    <scope>NUCLEOTIDE SEQUENCE [LARGE SCALE GENOMIC DNA]</scope>
    <source>
        <strain evidence="1 2">SP4</strain>
    </source>
</reference>
<accession>L0K1T2</accession>
<dbReference type="HOGENOM" id="CLU_1811405_0_0_2"/>
<evidence type="ECO:0000313" key="1">
    <source>
        <dbReference type="EMBL" id="AGB38078.1"/>
    </source>
</evidence>
<dbReference type="STRING" id="694430.Natoc_2302"/>
<dbReference type="EMBL" id="CP003929">
    <property type="protein sequence ID" value="AGB38078.1"/>
    <property type="molecule type" value="Genomic_DNA"/>
</dbReference>
<dbReference type="RefSeq" id="WP_015321521.1">
    <property type="nucleotide sequence ID" value="NC_019974.1"/>
</dbReference>
<evidence type="ECO:0000313" key="2">
    <source>
        <dbReference type="Proteomes" id="UP000010878"/>
    </source>
</evidence>
<proteinExistence type="predicted"/>